<comment type="caution">
    <text evidence="2">The sequence shown here is derived from an EMBL/GenBank/DDBJ whole genome shotgun (WGS) entry which is preliminary data.</text>
</comment>
<name>A0AAD7CLQ6_MYCRO</name>
<feature type="region of interest" description="Disordered" evidence="1">
    <location>
        <begin position="40"/>
        <end position="68"/>
    </location>
</feature>
<protein>
    <submittedName>
        <fullName evidence="2">Uncharacterized protein</fullName>
    </submittedName>
</protein>
<dbReference type="Proteomes" id="UP001221757">
    <property type="component" value="Unassembled WGS sequence"/>
</dbReference>
<sequence length="68" mass="7311">MVELQHVPRGPRPRTSSGGSVKDLVKNFEALEGARKGAPEVKRVRSVGDFGKRNGNGTAGAGRPMWRP</sequence>
<evidence type="ECO:0000256" key="1">
    <source>
        <dbReference type="SAM" id="MobiDB-lite"/>
    </source>
</evidence>
<keyword evidence="3" id="KW-1185">Reference proteome</keyword>
<gene>
    <name evidence="2" type="ORF">B0H17DRAFT_1101704</name>
</gene>
<organism evidence="2 3">
    <name type="scientific">Mycena rosella</name>
    <name type="common">Pink bonnet</name>
    <name type="synonym">Agaricus rosellus</name>
    <dbReference type="NCBI Taxonomy" id="1033263"/>
    <lineage>
        <taxon>Eukaryota</taxon>
        <taxon>Fungi</taxon>
        <taxon>Dikarya</taxon>
        <taxon>Basidiomycota</taxon>
        <taxon>Agaricomycotina</taxon>
        <taxon>Agaricomycetes</taxon>
        <taxon>Agaricomycetidae</taxon>
        <taxon>Agaricales</taxon>
        <taxon>Marasmiineae</taxon>
        <taxon>Mycenaceae</taxon>
        <taxon>Mycena</taxon>
    </lineage>
</organism>
<dbReference type="EMBL" id="JARKIE010000352">
    <property type="protein sequence ID" value="KAJ7652237.1"/>
    <property type="molecule type" value="Genomic_DNA"/>
</dbReference>
<proteinExistence type="predicted"/>
<evidence type="ECO:0000313" key="3">
    <source>
        <dbReference type="Proteomes" id="UP001221757"/>
    </source>
</evidence>
<evidence type="ECO:0000313" key="2">
    <source>
        <dbReference type="EMBL" id="KAJ7652237.1"/>
    </source>
</evidence>
<accession>A0AAD7CLQ6</accession>
<feature type="region of interest" description="Disordered" evidence="1">
    <location>
        <begin position="1"/>
        <end position="22"/>
    </location>
</feature>
<reference evidence="2" key="1">
    <citation type="submission" date="2023-03" db="EMBL/GenBank/DDBJ databases">
        <title>Massive genome expansion in bonnet fungi (Mycena s.s.) driven by repeated elements and novel gene families across ecological guilds.</title>
        <authorList>
            <consortium name="Lawrence Berkeley National Laboratory"/>
            <person name="Harder C.B."/>
            <person name="Miyauchi S."/>
            <person name="Viragh M."/>
            <person name="Kuo A."/>
            <person name="Thoen E."/>
            <person name="Andreopoulos B."/>
            <person name="Lu D."/>
            <person name="Skrede I."/>
            <person name="Drula E."/>
            <person name="Henrissat B."/>
            <person name="Morin E."/>
            <person name="Kohler A."/>
            <person name="Barry K."/>
            <person name="LaButti K."/>
            <person name="Morin E."/>
            <person name="Salamov A."/>
            <person name="Lipzen A."/>
            <person name="Mereny Z."/>
            <person name="Hegedus B."/>
            <person name="Baldrian P."/>
            <person name="Stursova M."/>
            <person name="Weitz H."/>
            <person name="Taylor A."/>
            <person name="Grigoriev I.V."/>
            <person name="Nagy L.G."/>
            <person name="Martin F."/>
            <person name="Kauserud H."/>
        </authorList>
    </citation>
    <scope>NUCLEOTIDE SEQUENCE</scope>
    <source>
        <strain evidence="2">CBHHK067</strain>
    </source>
</reference>
<dbReference type="AlphaFoldDB" id="A0AAD7CLQ6"/>